<keyword evidence="3" id="KW-0472">Membrane</keyword>
<evidence type="ECO:0000256" key="2">
    <source>
        <dbReference type="RuleBase" id="RU003750"/>
    </source>
</evidence>
<evidence type="ECO:0000256" key="3">
    <source>
        <dbReference type="SAM" id="Phobius"/>
    </source>
</evidence>
<name>A0ABQ3Y004_9ACTN</name>
<dbReference type="Gene3D" id="1.20.120.1760">
    <property type="match status" value="1"/>
</dbReference>
<keyword evidence="3" id="KW-0812">Transmembrane</keyword>
<evidence type="ECO:0008006" key="6">
    <source>
        <dbReference type="Google" id="ProtNLM"/>
    </source>
</evidence>
<dbReference type="InterPro" id="IPR043130">
    <property type="entry name" value="CDP-OH_PTrfase_TM_dom"/>
</dbReference>
<dbReference type="PROSITE" id="PS00379">
    <property type="entry name" value="CDP_ALCOHOL_P_TRANSF"/>
    <property type="match status" value="1"/>
</dbReference>
<accession>A0ABQ3Y004</accession>
<organism evidence="4 5">
    <name type="scientific">Paractinoplanes deccanensis</name>
    <dbReference type="NCBI Taxonomy" id="113561"/>
    <lineage>
        <taxon>Bacteria</taxon>
        <taxon>Bacillati</taxon>
        <taxon>Actinomycetota</taxon>
        <taxon>Actinomycetes</taxon>
        <taxon>Micromonosporales</taxon>
        <taxon>Micromonosporaceae</taxon>
        <taxon>Paractinoplanes</taxon>
    </lineage>
</organism>
<keyword evidence="1 2" id="KW-0808">Transferase</keyword>
<evidence type="ECO:0000256" key="1">
    <source>
        <dbReference type="ARBA" id="ARBA00022679"/>
    </source>
</evidence>
<evidence type="ECO:0000313" key="4">
    <source>
        <dbReference type="EMBL" id="GID73185.1"/>
    </source>
</evidence>
<comment type="similarity">
    <text evidence="2">Belongs to the CDP-alcohol phosphatidyltransferase class-I family.</text>
</comment>
<dbReference type="InterPro" id="IPR048254">
    <property type="entry name" value="CDP_ALCOHOL_P_TRANSF_CS"/>
</dbReference>
<comment type="caution">
    <text evidence="4">The sequence shown here is derived from an EMBL/GenBank/DDBJ whole genome shotgun (WGS) entry which is preliminary data.</text>
</comment>
<feature type="transmembrane region" description="Helical" evidence="3">
    <location>
        <begin position="39"/>
        <end position="60"/>
    </location>
</feature>
<reference evidence="4 5" key="1">
    <citation type="submission" date="2021-01" db="EMBL/GenBank/DDBJ databases">
        <title>Whole genome shotgun sequence of Actinoplanes deccanensis NBRC 13994.</title>
        <authorList>
            <person name="Komaki H."/>
            <person name="Tamura T."/>
        </authorList>
    </citation>
    <scope>NUCLEOTIDE SEQUENCE [LARGE SCALE GENOMIC DNA]</scope>
    <source>
        <strain evidence="4 5">NBRC 13994</strain>
    </source>
</reference>
<keyword evidence="3" id="KW-1133">Transmembrane helix</keyword>
<sequence length="261" mass="26885">MTLSTADAGVGPSRGPVLGLAAQLGLLALLGSTLGLTPAGLVAGAAYGLVLCGLLGAGLARAGLNELGAANAVTLSRAILVGGVTAMVVTSFTQPVSVPALVTIASVALALDGVDGQVARRTKTTTALGARFDMEVDAFLILVLSVYAGDRYGWWPVALGAFRYAFVAASWAWPWLNAALPPRFSRKVVAAVQGIALALVIAGLLPTVAAVAVLALALASLTWSFGLDVRWLHRAMRVREAARSRWSEERATPARRPALAH</sequence>
<dbReference type="InterPro" id="IPR000462">
    <property type="entry name" value="CDP-OH_P_trans"/>
</dbReference>
<protein>
    <recommendedName>
        <fullName evidence="6">CDP-alcohol phosphatidyltransferase family protein</fullName>
    </recommendedName>
</protein>
<gene>
    <name evidence="4" type="ORF">Ade02nite_18260</name>
</gene>
<dbReference type="EMBL" id="BOMI01000030">
    <property type="protein sequence ID" value="GID73185.1"/>
    <property type="molecule type" value="Genomic_DNA"/>
</dbReference>
<feature type="transmembrane region" description="Helical" evidence="3">
    <location>
        <begin position="72"/>
        <end position="92"/>
    </location>
</feature>
<dbReference type="RefSeq" id="WP_203761112.1">
    <property type="nucleotide sequence ID" value="NZ_BAAABO010000029.1"/>
</dbReference>
<proteinExistence type="inferred from homology"/>
<feature type="transmembrane region" description="Helical" evidence="3">
    <location>
        <begin position="154"/>
        <end position="176"/>
    </location>
</feature>
<keyword evidence="5" id="KW-1185">Reference proteome</keyword>
<dbReference type="Pfam" id="PF01066">
    <property type="entry name" value="CDP-OH_P_transf"/>
    <property type="match status" value="1"/>
</dbReference>
<dbReference type="Proteomes" id="UP000609879">
    <property type="component" value="Unassembled WGS sequence"/>
</dbReference>
<evidence type="ECO:0000313" key="5">
    <source>
        <dbReference type="Proteomes" id="UP000609879"/>
    </source>
</evidence>